<protein>
    <submittedName>
        <fullName evidence="3">HPP family protein</fullName>
    </submittedName>
</protein>
<evidence type="ECO:0000259" key="2">
    <source>
        <dbReference type="Pfam" id="PF04982"/>
    </source>
</evidence>
<organism evidence="3 4">
    <name type="scientific">Engelhardtia mirabilis</name>
    <dbReference type="NCBI Taxonomy" id="2528011"/>
    <lineage>
        <taxon>Bacteria</taxon>
        <taxon>Pseudomonadati</taxon>
        <taxon>Planctomycetota</taxon>
        <taxon>Planctomycetia</taxon>
        <taxon>Planctomycetia incertae sedis</taxon>
        <taxon>Engelhardtia</taxon>
    </lineage>
</organism>
<dbReference type="RefSeq" id="WP_145070354.1">
    <property type="nucleotide sequence ID" value="NZ_CP036287.1"/>
</dbReference>
<feature type="transmembrane region" description="Helical" evidence="1">
    <location>
        <begin position="146"/>
        <end position="165"/>
    </location>
</feature>
<dbReference type="AlphaFoldDB" id="A0A518BSN2"/>
<keyword evidence="1" id="KW-0472">Membrane</keyword>
<proteinExistence type="predicted"/>
<dbReference type="Proteomes" id="UP000316921">
    <property type="component" value="Chromosome"/>
</dbReference>
<feature type="transmembrane region" description="Helical" evidence="1">
    <location>
        <begin position="71"/>
        <end position="94"/>
    </location>
</feature>
<accession>A0A518BSN2</accession>
<sequence length="176" mass="17376">MVLETPQRTEVAPLPALSTLRLALASGALMVPIGLLAAAADAAVLAPPLGVTAFAGLAAPGAESNRPRNVILGHGLGVALGMAALWVSGAARMVPALPQAFELRHVLSATLAVTLTAAATGLARTPHPPALATTLIFALGLLRTPADGLALMVGAGVVAGSLAVLRRRSGGVAARA</sequence>
<feature type="domain" description="HPP transmembrane region" evidence="2">
    <location>
        <begin position="20"/>
        <end position="144"/>
    </location>
</feature>
<evidence type="ECO:0000313" key="4">
    <source>
        <dbReference type="Proteomes" id="UP000316921"/>
    </source>
</evidence>
<gene>
    <name evidence="3" type="ORF">Pla133_50880</name>
</gene>
<keyword evidence="1" id="KW-0812">Transmembrane</keyword>
<evidence type="ECO:0000256" key="1">
    <source>
        <dbReference type="SAM" id="Phobius"/>
    </source>
</evidence>
<name>A0A518BSN2_9BACT</name>
<dbReference type="EMBL" id="CP036287">
    <property type="protein sequence ID" value="QDU69965.1"/>
    <property type="molecule type" value="Genomic_DNA"/>
</dbReference>
<keyword evidence="4" id="KW-1185">Reference proteome</keyword>
<keyword evidence="1" id="KW-1133">Transmembrane helix</keyword>
<feature type="transmembrane region" description="Helical" evidence="1">
    <location>
        <begin position="106"/>
        <end position="126"/>
    </location>
</feature>
<dbReference type="Pfam" id="PF04982">
    <property type="entry name" value="TM_HPP"/>
    <property type="match status" value="1"/>
</dbReference>
<evidence type="ECO:0000313" key="3">
    <source>
        <dbReference type="EMBL" id="QDU69965.1"/>
    </source>
</evidence>
<reference evidence="3 4" key="1">
    <citation type="submission" date="2019-02" db="EMBL/GenBank/DDBJ databases">
        <title>Deep-cultivation of Planctomycetes and their phenomic and genomic characterization uncovers novel biology.</title>
        <authorList>
            <person name="Wiegand S."/>
            <person name="Jogler M."/>
            <person name="Boedeker C."/>
            <person name="Pinto D."/>
            <person name="Vollmers J."/>
            <person name="Rivas-Marin E."/>
            <person name="Kohn T."/>
            <person name="Peeters S.H."/>
            <person name="Heuer A."/>
            <person name="Rast P."/>
            <person name="Oberbeckmann S."/>
            <person name="Bunk B."/>
            <person name="Jeske O."/>
            <person name="Meyerdierks A."/>
            <person name="Storesund J.E."/>
            <person name="Kallscheuer N."/>
            <person name="Luecker S."/>
            <person name="Lage O.M."/>
            <person name="Pohl T."/>
            <person name="Merkel B.J."/>
            <person name="Hornburger P."/>
            <person name="Mueller R.-W."/>
            <person name="Bruemmer F."/>
            <person name="Labrenz M."/>
            <person name="Spormann A.M."/>
            <person name="Op den Camp H."/>
            <person name="Overmann J."/>
            <person name="Amann R."/>
            <person name="Jetten M.S.M."/>
            <person name="Mascher T."/>
            <person name="Medema M.H."/>
            <person name="Devos D.P."/>
            <person name="Kaster A.-K."/>
            <person name="Ovreas L."/>
            <person name="Rohde M."/>
            <person name="Galperin M.Y."/>
            <person name="Jogler C."/>
        </authorList>
    </citation>
    <scope>NUCLEOTIDE SEQUENCE [LARGE SCALE GENOMIC DNA]</scope>
    <source>
        <strain evidence="3 4">Pla133</strain>
    </source>
</reference>
<dbReference type="InterPro" id="IPR058581">
    <property type="entry name" value="TM_HPP"/>
</dbReference>
<dbReference type="KEGG" id="pbap:Pla133_50880"/>